<dbReference type="InterPro" id="IPR023214">
    <property type="entry name" value="HAD_sf"/>
</dbReference>
<sequence length="157" mass="17166">MIIFNIPGSRSITIKNVIFDFNGTLGQDGILIDSVGDKLKELADKGVNIYVITADTYGTVKKQCRDLPVEVKIFNKEDSSKGKKYMVEKLGCDVTASVGNGRNDLEMFKNSIISICVIGGEGCFTKSLLESDIAVTNILDAVDLLLNNDRIRATLRT</sequence>
<dbReference type="SUPFAM" id="SSF56784">
    <property type="entry name" value="HAD-like"/>
    <property type="match status" value="1"/>
</dbReference>
<dbReference type="EMBL" id="LITT01000002">
    <property type="protein sequence ID" value="OAA92090.1"/>
    <property type="molecule type" value="Genomic_DNA"/>
</dbReference>
<dbReference type="OrthoDB" id="159409at2"/>
<comment type="caution">
    <text evidence="1">The sequence shown here is derived from an EMBL/GenBank/DDBJ whole genome shotgun (WGS) entry which is preliminary data.</text>
</comment>
<dbReference type="InterPro" id="IPR036412">
    <property type="entry name" value="HAD-like_sf"/>
</dbReference>
<evidence type="ECO:0008006" key="3">
    <source>
        <dbReference type="Google" id="ProtNLM"/>
    </source>
</evidence>
<dbReference type="PATRIC" id="fig|1538.10.peg.659"/>
<dbReference type="Gene3D" id="3.40.50.1000">
    <property type="entry name" value="HAD superfamily/HAD-like"/>
    <property type="match status" value="1"/>
</dbReference>
<reference evidence="1 2" key="1">
    <citation type="journal article" date="2015" name="Biotechnol. Bioeng.">
        <title>Genome sequence and phenotypic characterization of Caulobacter segnis.</title>
        <authorList>
            <person name="Patel S."/>
            <person name="Fletcher B."/>
            <person name="Scott D.C."/>
            <person name="Ely B."/>
        </authorList>
    </citation>
    <scope>NUCLEOTIDE SEQUENCE [LARGE SCALE GENOMIC DNA]</scope>
    <source>
        <strain evidence="1 2">ERI-2</strain>
    </source>
</reference>
<dbReference type="AlphaFoldDB" id="A0A166SER8"/>
<evidence type="ECO:0000313" key="2">
    <source>
        <dbReference type="Proteomes" id="UP000077407"/>
    </source>
</evidence>
<proteinExistence type="predicted"/>
<organism evidence="1 2">
    <name type="scientific">Clostridium ljungdahlii</name>
    <dbReference type="NCBI Taxonomy" id="1538"/>
    <lineage>
        <taxon>Bacteria</taxon>
        <taxon>Bacillati</taxon>
        <taxon>Bacillota</taxon>
        <taxon>Clostridia</taxon>
        <taxon>Eubacteriales</taxon>
        <taxon>Clostridiaceae</taxon>
        <taxon>Clostridium</taxon>
    </lineage>
</organism>
<dbReference type="RefSeq" id="WP_063553834.1">
    <property type="nucleotide sequence ID" value="NZ_LITT01000002.1"/>
</dbReference>
<accession>A0A166SER8</accession>
<gene>
    <name evidence="1" type="ORF">WY13_00177</name>
</gene>
<protein>
    <recommendedName>
        <fullName evidence="3">ATPase P</fullName>
    </recommendedName>
</protein>
<evidence type="ECO:0000313" key="1">
    <source>
        <dbReference type="EMBL" id="OAA92090.1"/>
    </source>
</evidence>
<name>A0A166SER8_9CLOT</name>
<dbReference type="Proteomes" id="UP000077407">
    <property type="component" value="Unassembled WGS sequence"/>
</dbReference>